<comment type="caution">
    <text evidence="5">The sequence shown here is derived from an EMBL/GenBank/DDBJ whole genome shotgun (WGS) entry which is preliminary data.</text>
</comment>
<dbReference type="InterPro" id="IPR018791">
    <property type="entry name" value="UV_resistance/autophagy_Atg14"/>
</dbReference>
<evidence type="ECO:0000256" key="4">
    <source>
        <dbReference type="SAM" id="MobiDB-lite"/>
    </source>
</evidence>
<feature type="compositionally biased region" description="Low complexity" evidence="4">
    <location>
        <begin position="178"/>
        <end position="193"/>
    </location>
</feature>
<keyword evidence="6" id="KW-1185">Reference proteome</keyword>
<evidence type="ECO:0000256" key="2">
    <source>
        <dbReference type="ARBA" id="ARBA00013807"/>
    </source>
</evidence>
<dbReference type="GO" id="GO:0032991">
    <property type="term" value="C:protein-containing complex"/>
    <property type="evidence" value="ECO:0007669"/>
    <property type="project" value="UniProtKB-ARBA"/>
</dbReference>
<feature type="compositionally biased region" description="Polar residues" evidence="4">
    <location>
        <begin position="561"/>
        <end position="573"/>
    </location>
</feature>
<dbReference type="GO" id="GO:0000149">
    <property type="term" value="F:SNARE binding"/>
    <property type="evidence" value="ECO:0007669"/>
    <property type="project" value="TreeGrafter"/>
</dbReference>
<evidence type="ECO:0000313" key="6">
    <source>
        <dbReference type="Proteomes" id="UP000723463"/>
    </source>
</evidence>
<comment type="similarity">
    <text evidence="1">Belongs to the ATG14 family.</text>
</comment>
<protein>
    <recommendedName>
        <fullName evidence="2">Autophagy-related protein 14</fullName>
    </recommendedName>
</protein>
<feature type="region of interest" description="Disordered" evidence="4">
    <location>
        <begin position="494"/>
        <end position="602"/>
    </location>
</feature>
<feature type="compositionally biased region" description="Gly residues" evidence="4">
    <location>
        <begin position="589"/>
        <end position="598"/>
    </location>
</feature>
<feature type="compositionally biased region" description="Polar residues" evidence="4">
    <location>
        <begin position="671"/>
        <end position="687"/>
    </location>
</feature>
<dbReference type="PANTHER" id="PTHR15157">
    <property type="entry name" value="UV RADIATION RESISTANCE-ASSOCIATED GENE PROTEIN"/>
    <property type="match status" value="1"/>
</dbReference>
<organism evidence="5 6">
    <name type="scientific">Mortierella hygrophila</name>
    <dbReference type="NCBI Taxonomy" id="979708"/>
    <lineage>
        <taxon>Eukaryota</taxon>
        <taxon>Fungi</taxon>
        <taxon>Fungi incertae sedis</taxon>
        <taxon>Mucoromycota</taxon>
        <taxon>Mortierellomycotina</taxon>
        <taxon>Mortierellomycetes</taxon>
        <taxon>Mortierellales</taxon>
        <taxon>Mortierellaceae</taxon>
        <taxon>Mortierella</taxon>
    </lineage>
</organism>
<evidence type="ECO:0000313" key="5">
    <source>
        <dbReference type="EMBL" id="KAF9550732.1"/>
    </source>
</evidence>
<dbReference type="GO" id="GO:0035493">
    <property type="term" value="P:SNARE complex assembly"/>
    <property type="evidence" value="ECO:0007669"/>
    <property type="project" value="TreeGrafter"/>
</dbReference>
<feature type="compositionally biased region" description="Gly residues" evidence="4">
    <location>
        <begin position="496"/>
        <end position="509"/>
    </location>
</feature>
<gene>
    <name evidence="5" type="ORF">EC957_012049</name>
</gene>
<sequence>MDERRKPSGAVECGICHLQGSRSYTCVNCVHSALIQHWEEMRTSTEERDQLAAHVNQVLNPKIKQHQMCLAERAMAAEHASTIAEERKILLTELEQDRQKLMRLRSSLNQRKETLKLSMARFQVAKMNGPPAITNSVNRITEHWASVHQKLGHSRRVLVAEVVTLFDLKNVPERRRATAASTPTTTASAGGTSDLNQSILSNTTTLAGGTTFTSTRQSPKRSTKLRVRDYLEEDSWNEFLIVGRPLPTGYFENYDRDEINTTIENVIHMTRLVACYLGVKLPFETFLKKSQYYIHAAMTAGAKRAPLYLTEGNLMPFTVGLAHLNYNIAYLCHSQGVHITLAKAPNTLENLLACCNSPNLGRYTNYATMMTRRRDGVSEPGSTADEVASPMSPSSDESDYDNIHLDYKSRSRRRSSQVEQQQASSSPGPDQFDLKVEELVAIMQGRQDEESVAFGGVHIQTNVASHLRPLPEYIDEIIMHDDQEEEDGMYTFTENVGGGGGGNLNGAHGGSNYSPESSTTNSVNSGAPIVPRTSTSDAMFLPESSRYQRRSPHPSRDRNRSYSQKSENGNYPTSGNGGAGSSSNSSVSNGGGNGGGEQGEPENWTFLDVDIFRVPSSVNRGSSLLSGRGWPDMSVLKRVGSAMGGAAAGFVNGAASMNPAVSQSARRRFMSTDSGSNYPTISSSAPS</sequence>
<feature type="compositionally biased region" description="Low complexity" evidence="4">
    <location>
        <begin position="417"/>
        <end position="426"/>
    </location>
</feature>
<dbReference type="AlphaFoldDB" id="A0A9P6K860"/>
<name>A0A9P6K860_9FUNG</name>
<feature type="region of interest" description="Disordered" evidence="4">
    <location>
        <begin position="175"/>
        <end position="195"/>
    </location>
</feature>
<feature type="region of interest" description="Disordered" evidence="4">
    <location>
        <begin position="668"/>
        <end position="687"/>
    </location>
</feature>
<dbReference type="EMBL" id="JAAAXW010000009">
    <property type="protein sequence ID" value="KAF9550732.1"/>
    <property type="molecule type" value="Genomic_DNA"/>
</dbReference>
<feature type="region of interest" description="Disordered" evidence="4">
    <location>
        <begin position="374"/>
        <end position="433"/>
    </location>
</feature>
<evidence type="ECO:0000256" key="1">
    <source>
        <dbReference type="ARBA" id="ARBA00009574"/>
    </source>
</evidence>
<feature type="compositionally biased region" description="Polar residues" evidence="4">
    <location>
        <begin position="513"/>
        <end position="525"/>
    </location>
</feature>
<dbReference type="GO" id="GO:0000323">
    <property type="term" value="C:lytic vacuole"/>
    <property type="evidence" value="ECO:0007669"/>
    <property type="project" value="TreeGrafter"/>
</dbReference>
<dbReference type="Pfam" id="PF10186">
    <property type="entry name" value="ATG14"/>
    <property type="match status" value="1"/>
</dbReference>
<keyword evidence="3" id="KW-0175">Coiled coil</keyword>
<dbReference type="GO" id="GO:0005768">
    <property type="term" value="C:endosome"/>
    <property type="evidence" value="ECO:0007669"/>
    <property type="project" value="TreeGrafter"/>
</dbReference>
<dbReference type="PANTHER" id="PTHR15157:SF13">
    <property type="entry name" value="AUTOPHAGY-RELATED PROTEIN 14"/>
    <property type="match status" value="1"/>
</dbReference>
<reference evidence="5" key="1">
    <citation type="journal article" date="2020" name="Fungal Divers.">
        <title>Resolving the Mortierellaceae phylogeny through synthesis of multi-gene phylogenetics and phylogenomics.</title>
        <authorList>
            <person name="Vandepol N."/>
            <person name="Liber J."/>
            <person name="Desiro A."/>
            <person name="Na H."/>
            <person name="Kennedy M."/>
            <person name="Barry K."/>
            <person name="Grigoriev I.V."/>
            <person name="Miller A.N."/>
            <person name="O'Donnell K."/>
            <person name="Stajich J.E."/>
            <person name="Bonito G."/>
        </authorList>
    </citation>
    <scope>NUCLEOTIDE SEQUENCE</scope>
    <source>
        <strain evidence="5">NRRL 2591</strain>
    </source>
</reference>
<accession>A0A9P6K860</accession>
<proteinExistence type="inferred from homology"/>
<evidence type="ECO:0000256" key="3">
    <source>
        <dbReference type="ARBA" id="ARBA00023054"/>
    </source>
</evidence>
<dbReference type="Proteomes" id="UP000723463">
    <property type="component" value="Unassembled WGS sequence"/>
</dbReference>